<dbReference type="PANTHER" id="PTHR46268:SF27">
    <property type="entry name" value="UNIVERSAL STRESS PROTEIN RV2623"/>
    <property type="match status" value="1"/>
</dbReference>
<dbReference type="OrthoDB" id="3404132at2"/>
<proteinExistence type="inferred from homology"/>
<dbReference type="Gene3D" id="3.40.50.12370">
    <property type="match status" value="1"/>
</dbReference>
<comment type="caution">
    <text evidence="5">The sequence shown here is derived from an EMBL/GenBank/DDBJ whole genome shotgun (WGS) entry which is preliminary data.</text>
</comment>
<evidence type="ECO:0000313" key="6">
    <source>
        <dbReference type="Proteomes" id="UP000319769"/>
    </source>
</evidence>
<feature type="domain" description="UspA" evidence="4">
    <location>
        <begin position="3"/>
        <end position="43"/>
    </location>
</feature>
<keyword evidence="2" id="KW-0547">Nucleotide-binding</keyword>
<keyword evidence="6" id="KW-1185">Reference proteome</keyword>
<dbReference type="AlphaFoldDB" id="A0A5N0V0U6"/>
<dbReference type="Pfam" id="PF00582">
    <property type="entry name" value="Usp"/>
    <property type="match status" value="2"/>
</dbReference>
<name>A0A5N0V0U6_9PSEU</name>
<evidence type="ECO:0000256" key="2">
    <source>
        <dbReference type="ARBA" id="ARBA00022741"/>
    </source>
</evidence>
<dbReference type="EMBL" id="VMNW02000041">
    <property type="protein sequence ID" value="KAA9157458.1"/>
    <property type="molecule type" value="Genomic_DNA"/>
</dbReference>
<evidence type="ECO:0000313" key="5">
    <source>
        <dbReference type="EMBL" id="KAA9157458.1"/>
    </source>
</evidence>
<reference evidence="5" key="1">
    <citation type="submission" date="2019-09" db="EMBL/GenBank/DDBJ databases">
        <authorList>
            <person name="Teo W.F.A."/>
            <person name="Duangmal K."/>
        </authorList>
    </citation>
    <scope>NUCLEOTIDE SEQUENCE [LARGE SCALE GENOMIC DNA]</scope>
    <source>
        <strain evidence="5">K81G1</strain>
    </source>
</reference>
<dbReference type="SUPFAM" id="SSF52402">
    <property type="entry name" value="Adenine nucleotide alpha hydrolases-like"/>
    <property type="match status" value="2"/>
</dbReference>
<dbReference type="InterPro" id="IPR006016">
    <property type="entry name" value="UspA"/>
</dbReference>
<evidence type="ECO:0000259" key="4">
    <source>
        <dbReference type="Pfam" id="PF00582"/>
    </source>
</evidence>
<organism evidence="5 6">
    <name type="scientific">Amycolatopsis acidicola</name>
    <dbReference type="NCBI Taxonomy" id="2596893"/>
    <lineage>
        <taxon>Bacteria</taxon>
        <taxon>Bacillati</taxon>
        <taxon>Actinomycetota</taxon>
        <taxon>Actinomycetes</taxon>
        <taxon>Pseudonocardiales</taxon>
        <taxon>Pseudonocardiaceae</taxon>
        <taxon>Amycolatopsis</taxon>
    </lineage>
</organism>
<dbReference type="PANTHER" id="PTHR46268">
    <property type="entry name" value="STRESS RESPONSE PROTEIN NHAX"/>
    <property type="match status" value="1"/>
</dbReference>
<dbReference type="RefSeq" id="WP_150980494.1">
    <property type="nucleotide sequence ID" value="NZ_VMNW02000041.1"/>
</dbReference>
<keyword evidence="3" id="KW-0067">ATP-binding</keyword>
<feature type="domain" description="UspA" evidence="4">
    <location>
        <begin position="116"/>
        <end position="233"/>
    </location>
</feature>
<comment type="similarity">
    <text evidence="1">Belongs to the universal stress protein A family.</text>
</comment>
<dbReference type="Proteomes" id="UP000319769">
    <property type="component" value="Unassembled WGS sequence"/>
</dbReference>
<sequence>MSAPIVVGMDGSGAAERAVRWSAAEAVRRGMPLHLVHCASAPGERLEAPVAVDERVEVCIESTVDKPVRALLRRSAGAVMVVLGAAGATATGLIAHARCPVAVTRGRELPGVGEGPVVVGVDGSAGSEPALALAFEEAALRQSPLVALHATVGEPRGGSAAEALAEWERKFPDVAVRLVIEHDHPRRQSVRWSEHACLFVAGARGRGGFPGLPLGSTAQTLLHHAGCPLLIVPVSAT</sequence>
<dbReference type="PRINTS" id="PR01438">
    <property type="entry name" value="UNVRSLSTRESS"/>
</dbReference>
<dbReference type="GO" id="GO:0005524">
    <property type="term" value="F:ATP binding"/>
    <property type="evidence" value="ECO:0007669"/>
    <property type="project" value="UniProtKB-KW"/>
</dbReference>
<accession>A0A5N0V0U6</accession>
<dbReference type="InterPro" id="IPR006015">
    <property type="entry name" value="Universal_stress_UspA"/>
</dbReference>
<gene>
    <name evidence="5" type="ORF">FPZ12_025130</name>
</gene>
<protein>
    <submittedName>
        <fullName evidence="5">Universal stress protein</fullName>
    </submittedName>
</protein>
<evidence type="ECO:0000256" key="1">
    <source>
        <dbReference type="ARBA" id="ARBA00008791"/>
    </source>
</evidence>
<evidence type="ECO:0000256" key="3">
    <source>
        <dbReference type="ARBA" id="ARBA00022840"/>
    </source>
</evidence>